<dbReference type="PROSITE" id="PS50213">
    <property type="entry name" value="FAS1"/>
    <property type="match status" value="1"/>
</dbReference>
<dbReference type="Gene3D" id="2.30.180.10">
    <property type="entry name" value="FAS1 domain"/>
    <property type="match status" value="1"/>
</dbReference>
<dbReference type="InterPro" id="IPR000782">
    <property type="entry name" value="FAS1_domain"/>
</dbReference>
<organism evidence="3 4">
    <name type="scientific">Marinobacter lacisalsi</name>
    <dbReference type="NCBI Taxonomy" id="475979"/>
    <lineage>
        <taxon>Bacteria</taxon>
        <taxon>Pseudomonadati</taxon>
        <taxon>Pseudomonadota</taxon>
        <taxon>Gammaproteobacteria</taxon>
        <taxon>Pseudomonadales</taxon>
        <taxon>Marinobacteraceae</taxon>
        <taxon>Marinobacter</taxon>
    </lineage>
</organism>
<dbReference type="Pfam" id="PF02469">
    <property type="entry name" value="Fasciclin"/>
    <property type="match status" value="1"/>
</dbReference>
<comment type="caution">
    <text evidence="3">The sequence shown here is derived from an EMBL/GenBank/DDBJ whole genome shotgun (WGS) entry which is preliminary data.</text>
</comment>
<feature type="domain" description="FAS1" evidence="2">
    <location>
        <begin position="33"/>
        <end position="178"/>
    </location>
</feature>
<keyword evidence="1" id="KW-0732">Signal</keyword>
<feature type="chain" id="PRO_5045141435" evidence="1">
    <location>
        <begin position="23"/>
        <end position="180"/>
    </location>
</feature>
<name>A0ABV8QBV7_9GAMM</name>
<sequence>MTIRTFAIALIASLGLAATAQADHHKDGGMKDKPTVTDIVVNSDQHTTLETALVEAGLAETLSGEGEFTVFAPTDEAFAALPEGTLETLLKPENRDQLTNILTHHVVEGYYLTTSTLLTVEMGGTEKPSVFTLNDEEISFNKTGDTITVQDAQGNKVNVIMTDIKASNGVVHVIDGVLMP</sequence>
<dbReference type="SMART" id="SM00554">
    <property type="entry name" value="FAS1"/>
    <property type="match status" value="1"/>
</dbReference>
<dbReference type="PANTHER" id="PTHR10900:SF77">
    <property type="entry name" value="FI19380P1"/>
    <property type="match status" value="1"/>
</dbReference>
<protein>
    <submittedName>
        <fullName evidence="3">Fasciclin domain-containing protein</fullName>
    </submittedName>
</protein>
<evidence type="ECO:0000313" key="4">
    <source>
        <dbReference type="Proteomes" id="UP001595798"/>
    </source>
</evidence>
<dbReference type="PANTHER" id="PTHR10900">
    <property type="entry name" value="PERIOSTIN-RELATED"/>
    <property type="match status" value="1"/>
</dbReference>
<dbReference type="SUPFAM" id="SSF82153">
    <property type="entry name" value="FAS1 domain"/>
    <property type="match status" value="1"/>
</dbReference>
<feature type="signal peptide" evidence="1">
    <location>
        <begin position="1"/>
        <end position="22"/>
    </location>
</feature>
<reference evidence="4" key="1">
    <citation type="journal article" date="2019" name="Int. J. Syst. Evol. Microbiol.">
        <title>The Global Catalogue of Microorganisms (GCM) 10K type strain sequencing project: providing services to taxonomists for standard genome sequencing and annotation.</title>
        <authorList>
            <consortium name="The Broad Institute Genomics Platform"/>
            <consortium name="The Broad Institute Genome Sequencing Center for Infectious Disease"/>
            <person name="Wu L."/>
            <person name="Ma J."/>
        </authorList>
    </citation>
    <scope>NUCLEOTIDE SEQUENCE [LARGE SCALE GENOMIC DNA]</scope>
    <source>
        <strain evidence="4">CECT 7297</strain>
    </source>
</reference>
<accession>A0ABV8QBV7</accession>
<evidence type="ECO:0000313" key="3">
    <source>
        <dbReference type="EMBL" id="MFC4257821.1"/>
    </source>
</evidence>
<dbReference type="InterPro" id="IPR036378">
    <property type="entry name" value="FAS1_dom_sf"/>
</dbReference>
<proteinExistence type="predicted"/>
<dbReference type="Proteomes" id="UP001595798">
    <property type="component" value="Unassembled WGS sequence"/>
</dbReference>
<evidence type="ECO:0000259" key="2">
    <source>
        <dbReference type="PROSITE" id="PS50213"/>
    </source>
</evidence>
<keyword evidence="4" id="KW-1185">Reference proteome</keyword>
<dbReference type="RefSeq" id="WP_379885079.1">
    <property type="nucleotide sequence ID" value="NZ_JBHSDI010000001.1"/>
</dbReference>
<gene>
    <name evidence="3" type="ORF">ACFOZ5_02110</name>
</gene>
<dbReference type="EMBL" id="JBHSDI010000001">
    <property type="protein sequence ID" value="MFC4257821.1"/>
    <property type="molecule type" value="Genomic_DNA"/>
</dbReference>
<evidence type="ECO:0000256" key="1">
    <source>
        <dbReference type="SAM" id="SignalP"/>
    </source>
</evidence>
<dbReference type="InterPro" id="IPR050904">
    <property type="entry name" value="Adhesion/Biosynth-related"/>
</dbReference>